<comment type="catalytic activity">
    <reaction evidence="8">
        <text>H2O(in) = H2O(out)</text>
        <dbReference type="Rhea" id="RHEA:29667"/>
        <dbReference type="ChEBI" id="CHEBI:15377"/>
    </reaction>
</comment>
<evidence type="ECO:0000313" key="12">
    <source>
        <dbReference type="Proteomes" id="UP001213000"/>
    </source>
</evidence>
<keyword evidence="5" id="KW-0677">Repeat</keyword>
<keyword evidence="12" id="KW-1185">Reference proteome</keyword>
<evidence type="ECO:0000256" key="1">
    <source>
        <dbReference type="ARBA" id="ARBA00004141"/>
    </source>
</evidence>
<dbReference type="PANTHER" id="PTHR43829:SF9">
    <property type="entry name" value="AQUAPORIN-9"/>
    <property type="match status" value="1"/>
</dbReference>
<evidence type="ECO:0000256" key="4">
    <source>
        <dbReference type="ARBA" id="ARBA00022692"/>
    </source>
</evidence>
<proteinExistence type="inferred from homology"/>
<dbReference type="GO" id="GO:0015254">
    <property type="term" value="F:glycerol channel activity"/>
    <property type="evidence" value="ECO:0007669"/>
    <property type="project" value="TreeGrafter"/>
</dbReference>
<reference evidence="11" key="1">
    <citation type="submission" date="2022-07" db="EMBL/GenBank/DDBJ databases">
        <title>Genome Sequence of Leucocoprinus birnbaumii.</title>
        <authorList>
            <person name="Buettner E."/>
        </authorList>
    </citation>
    <scope>NUCLEOTIDE SEQUENCE</scope>
    <source>
        <strain evidence="11">VT141</strain>
    </source>
</reference>
<keyword evidence="7 10" id="KW-0472">Membrane</keyword>
<comment type="similarity">
    <text evidence="2 9">Belongs to the MIP/aquaporin (TC 1.A.8) family.</text>
</comment>
<protein>
    <recommendedName>
        <fullName evidence="13">Aquaporin</fullName>
    </recommendedName>
</protein>
<comment type="subcellular location">
    <subcellularLocation>
        <location evidence="1">Membrane</location>
        <topology evidence="1">Multi-pass membrane protein</topology>
    </subcellularLocation>
</comment>
<accession>A0AAD5W428</accession>
<evidence type="ECO:0000256" key="2">
    <source>
        <dbReference type="ARBA" id="ARBA00006175"/>
    </source>
</evidence>
<feature type="transmembrane region" description="Helical" evidence="10">
    <location>
        <begin position="211"/>
        <end position="231"/>
    </location>
</feature>
<sequence length="335" mass="35946">MLGELADPSSSITIVTPVCSDKNLHAWDDSSDTVNDEESTGNPISWSKYRPIIREATAEFLAVMIVVIFGIGVDCQVMLSMNTGVASFPQGDPLTLRLGWAIGGVMGNYLSGGISGGHINPAVGDLLCPLTATNTRVNNQFTLVLAVFRGFSWKKVPVYMLAQLLGATVGSTVVYANYIGAIDIVEGGRHIRTRTTASLFCTYALDYTTNISAFFSEFLATAILMCMSLAFGDRSNMAVPASLAPFVSLLLTLGIGVSLGMQTGYTLNPARDLGSRFMTAMVGYGPQAFTYRNQYWLWCSVMAPFIGCLAGAGLYDVLLFTGKESIVNRLRSSPP</sequence>
<organism evidence="11 12">
    <name type="scientific">Leucocoprinus birnbaumii</name>
    <dbReference type="NCBI Taxonomy" id="56174"/>
    <lineage>
        <taxon>Eukaryota</taxon>
        <taxon>Fungi</taxon>
        <taxon>Dikarya</taxon>
        <taxon>Basidiomycota</taxon>
        <taxon>Agaricomycotina</taxon>
        <taxon>Agaricomycetes</taxon>
        <taxon>Agaricomycetidae</taxon>
        <taxon>Agaricales</taxon>
        <taxon>Agaricineae</taxon>
        <taxon>Agaricaceae</taxon>
        <taxon>Leucocoprinus</taxon>
    </lineage>
</organism>
<dbReference type="GO" id="GO:0015250">
    <property type="term" value="F:water channel activity"/>
    <property type="evidence" value="ECO:0007669"/>
    <property type="project" value="TreeGrafter"/>
</dbReference>
<keyword evidence="3 9" id="KW-0813">Transport</keyword>
<dbReference type="Pfam" id="PF00230">
    <property type="entry name" value="MIP"/>
    <property type="match status" value="2"/>
</dbReference>
<dbReference type="InterPro" id="IPR000425">
    <property type="entry name" value="MIP"/>
</dbReference>
<evidence type="ECO:0000256" key="8">
    <source>
        <dbReference type="ARBA" id="ARBA00034651"/>
    </source>
</evidence>
<dbReference type="PANTHER" id="PTHR43829">
    <property type="entry name" value="AQUAPORIN OR AQUAGLYCEROPORIN RELATED"/>
    <property type="match status" value="1"/>
</dbReference>
<dbReference type="Gene3D" id="1.20.1080.10">
    <property type="entry name" value="Glycerol uptake facilitator protein"/>
    <property type="match status" value="2"/>
</dbReference>
<evidence type="ECO:0000256" key="5">
    <source>
        <dbReference type="ARBA" id="ARBA00022737"/>
    </source>
</evidence>
<gene>
    <name evidence="11" type="ORF">NP233_g2747</name>
</gene>
<comment type="caution">
    <text evidence="11">The sequence shown here is derived from an EMBL/GenBank/DDBJ whole genome shotgun (WGS) entry which is preliminary data.</text>
</comment>
<dbReference type="Proteomes" id="UP001213000">
    <property type="component" value="Unassembled WGS sequence"/>
</dbReference>
<evidence type="ECO:0000256" key="9">
    <source>
        <dbReference type="RuleBase" id="RU000477"/>
    </source>
</evidence>
<dbReference type="PRINTS" id="PR00783">
    <property type="entry name" value="MINTRINSICP"/>
</dbReference>
<evidence type="ECO:0000256" key="6">
    <source>
        <dbReference type="ARBA" id="ARBA00022989"/>
    </source>
</evidence>
<feature type="transmembrane region" description="Helical" evidence="10">
    <location>
        <begin position="243"/>
        <end position="261"/>
    </location>
</feature>
<keyword evidence="4 9" id="KW-0812">Transmembrane</keyword>
<dbReference type="SUPFAM" id="SSF81338">
    <property type="entry name" value="Aquaporin-like"/>
    <property type="match status" value="1"/>
</dbReference>
<evidence type="ECO:0000313" key="11">
    <source>
        <dbReference type="EMBL" id="KAJ3572958.1"/>
    </source>
</evidence>
<dbReference type="AlphaFoldDB" id="A0AAD5W428"/>
<dbReference type="GO" id="GO:0005886">
    <property type="term" value="C:plasma membrane"/>
    <property type="evidence" value="ECO:0007669"/>
    <property type="project" value="TreeGrafter"/>
</dbReference>
<evidence type="ECO:0000256" key="3">
    <source>
        <dbReference type="ARBA" id="ARBA00022448"/>
    </source>
</evidence>
<feature type="transmembrane region" description="Helical" evidence="10">
    <location>
        <begin position="60"/>
        <end position="79"/>
    </location>
</feature>
<name>A0AAD5W428_9AGAR</name>
<evidence type="ECO:0008006" key="13">
    <source>
        <dbReference type="Google" id="ProtNLM"/>
    </source>
</evidence>
<evidence type="ECO:0000256" key="10">
    <source>
        <dbReference type="SAM" id="Phobius"/>
    </source>
</evidence>
<dbReference type="EMBL" id="JANIEX010000121">
    <property type="protein sequence ID" value="KAJ3572958.1"/>
    <property type="molecule type" value="Genomic_DNA"/>
</dbReference>
<dbReference type="InterPro" id="IPR050363">
    <property type="entry name" value="MIP/Aquaporin"/>
</dbReference>
<feature type="transmembrane region" description="Helical" evidence="10">
    <location>
        <begin position="295"/>
        <end position="321"/>
    </location>
</feature>
<dbReference type="InterPro" id="IPR023271">
    <property type="entry name" value="Aquaporin-like"/>
</dbReference>
<evidence type="ECO:0000256" key="7">
    <source>
        <dbReference type="ARBA" id="ARBA00023136"/>
    </source>
</evidence>
<keyword evidence="6 10" id="KW-1133">Transmembrane helix</keyword>